<protein>
    <recommendedName>
        <fullName evidence="3">Restriction endonuclease</fullName>
    </recommendedName>
</protein>
<evidence type="ECO:0000313" key="2">
    <source>
        <dbReference type="Proteomes" id="UP000603506"/>
    </source>
</evidence>
<keyword evidence="2" id="KW-1185">Reference proteome</keyword>
<reference evidence="1 2" key="1">
    <citation type="submission" date="2021-01" db="EMBL/GenBank/DDBJ databases">
        <title>Evidence that Capnocytophaga endodontalis is a later homotypic synonym for Capnocytophaga genospecies AHN8471, and request for opinion on proposed recognition of strain AHN8471 as type strain of the species.</title>
        <authorList>
            <person name="Nicholson A.C."/>
            <person name="Hopper C.L."/>
            <person name="Gulvik C.A."/>
            <person name="Mcquiston J.R."/>
            <person name="Lau E.F."/>
        </authorList>
    </citation>
    <scope>NUCLEOTIDE SEQUENCE [LARGE SCALE GENOMIC DNA]</scope>
    <source>
        <strain evidence="1 2">AHN9576</strain>
    </source>
</reference>
<dbReference type="RefSeq" id="WP_009412958.1">
    <property type="nucleotide sequence ID" value="NZ_JAESPH010000001.1"/>
</dbReference>
<dbReference type="EMBL" id="JAEUAH010000027">
    <property type="protein sequence ID" value="MBM0651810.1"/>
    <property type="molecule type" value="Genomic_DNA"/>
</dbReference>
<comment type="caution">
    <text evidence="1">The sequence shown here is derived from an EMBL/GenBank/DDBJ whole genome shotgun (WGS) entry which is preliminary data.</text>
</comment>
<accession>A0ABS1YZH3</accession>
<evidence type="ECO:0000313" key="1">
    <source>
        <dbReference type="EMBL" id="MBM0651810.1"/>
    </source>
</evidence>
<proteinExistence type="predicted"/>
<sequence length="356" mass="41423">MNGTQEFIKTLFNGNEDAFIEHFVKSCLFIEKKEVEKRAKEMLSDISNNAKINIRFGKTYLNECFVAEPKKNALKSKPEPVIRKIAKEEALFFKDGKVKVSFDSTGNQAVVVAIQKATGYTISTNNSDFINYTLSHVWSNTTHNPYYFSSLWNIVIIPTYLNYIMDKPEVQDPINGKIQNLIKAICIELYQPETLMNGKVKVEKPNEKFLELAKKAINNKWIHFLGKKKGDSETRTIFIDEDFENVNKLGNKEFAFQCLKLMQDYGLLEDNLAILTDAQECKENLGHYFPILLEKNSNNSTKDKNGRNRYYTEPFFQYNGKEYYVTNDWYEKKEGKASNRDNRPIFIDWIYSLLNE</sequence>
<name>A0ABS1YZH3_9FLAO</name>
<evidence type="ECO:0008006" key="3">
    <source>
        <dbReference type="Google" id="ProtNLM"/>
    </source>
</evidence>
<gene>
    <name evidence="1" type="ORF">JNB19_13820</name>
</gene>
<dbReference type="Proteomes" id="UP000603506">
    <property type="component" value="Unassembled WGS sequence"/>
</dbReference>
<organism evidence="1 2">
    <name type="scientific">Capnocytophaga genosp. AHN8471</name>
    <dbReference type="NCBI Taxonomy" id="327574"/>
    <lineage>
        <taxon>Bacteria</taxon>
        <taxon>Pseudomonadati</taxon>
        <taxon>Bacteroidota</taxon>
        <taxon>Flavobacteriia</taxon>
        <taxon>Flavobacteriales</taxon>
        <taxon>Flavobacteriaceae</taxon>
        <taxon>Capnocytophaga</taxon>
    </lineage>
</organism>